<accession>A0A9Q5CGM1</accession>
<dbReference type="InterPro" id="IPR014710">
    <property type="entry name" value="RmlC-like_jellyroll"/>
</dbReference>
<dbReference type="EMBL" id="JABSXK010000001">
    <property type="protein sequence ID" value="NRV08376.1"/>
    <property type="molecule type" value="Genomic_DNA"/>
</dbReference>
<evidence type="ECO:0000259" key="1">
    <source>
        <dbReference type="PROSITE" id="PS50042"/>
    </source>
</evidence>
<dbReference type="SUPFAM" id="SSF51206">
    <property type="entry name" value="cAMP-binding domain-like"/>
    <property type="match status" value="1"/>
</dbReference>
<dbReference type="Gene3D" id="2.60.120.10">
    <property type="entry name" value="Jelly Rolls"/>
    <property type="match status" value="1"/>
</dbReference>
<dbReference type="Proteomes" id="UP000821656">
    <property type="component" value="Unassembled WGS sequence"/>
</dbReference>
<organism evidence="2 3">
    <name type="scientific">Clostridium beijerinckii</name>
    <name type="common">Clostridium MP</name>
    <dbReference type="NCBI Taxonomy" id="1520"/>
    <lineage>
        <taxon>Bacteria</taxon>
        <taxon>Bacillati</taxon>
        <taxon>Bacillota</taxon>
        <taxon>Clostridia</taxon>
        <taxon>Eubacteriales</taxon>
        <taxon>Clostridiaceae</taxon>
        <taxon>Clostridium</taxon>
    </lineage>
</organism>
<dbReference type="InterPro" id="IPR000595">
    <property type="entry name" value="cNMP-bd_dom"/>
</dbReference>
<reference evidence="2" key="1">
    <citation type="submission" date="2020-05" db="EMBL/GenBank/DDBJ databases">
        <title>Genomic insights into acetone-butanol-ethanol (ABE) fermentation by sequencing solventogenic clostridia strains.</title>
        <authorList>
            <person name="Brown S."/>
        </authorList>
    </citation>
    <scope>NUCLEOTIDE SEQUENCE</scope>
    <source>
        <strain evidence="2">DJ126</strain>
    </source>
</reference>
<gene>
    <name evidence="2" type="ORF">DFH45_001339</name>
</gene>
<evidence type="ECO:0000313" key="3">
    <source>
        <dbReference type="Proteomes" id="UP000821656"/>
    </source>
</evidence>
<feature type="domain" description="Cyclic nucleotide-binding" evidence="1">
    <location>
        <begin position="10"/>
        <end position="117"/>
    </location>
</feature>
<dbReference type="InterPro" id="IPR018490">
    <property type="entry name" value="cNMP-bd_dom_sf"/>
</dbReference>
<proteinExistence type="predicted"/>
<name>A0A9Q5CGM1_CLOBE</name>
<dbReference type="AlphaFoldDB" id="A0A9Q5CGM1"/>
<dbReference type="PROSITE" id="PS50042">
    <property type="entry name" value="CNMP_BINDING_3"/>
    <property type="match status" value="1"/>
</dbReference>
<evidence type="ECO:0000313" key="2">
    <source>
        <dbReference type="EMBL" id="NRV08376.1"/>
    </source>
</evidence>
<protein>
    <submittedName>
        <fullName evidence="2">CRP-like cAMP-binding protein</fullName>
    </submittedName>
</protein>
<sequence>MRKNYDENSIKQLIEKYNIDQLFDNMDLPFYTIQYEKGELLQQPNDANNLFQIGISGEISVYHISTDGEKYFLSQNKNSFKLGCVEISIDNDLKVYAEALTDVTVIALSLDECRNYLLKDNKFLNIVIYEMAQIITLNMNYKVITSSLPERVINYIKYYCSDNIVRGVEKTAFKLHCSDRQLQRVLNDLENKNIIQKCGKGTYRLLSSN</sequence>
<comment type="caution">
    <text evidence="2">The sequence shown here is derived from an EMBL/GenBank/DDBJ whole genome shotgun (WGS) entry which is preliminary data.</text>
</comment>
<dbReference type="RefSeq" id="WP_077304301.1">
    <property type="nucleotide sequence ID" value="NZ_CP016090.1"/>
</dbReference>